<dbReference type="RefSeq" id="WP_257011867.1">
    <property type="nucleotide sequence ID" value="NZ_CP009048.1"/>
</dbReference>
<protein>
    <submittedName>
        <fullName evidence="1">Uncharacterized protein</fullName>
    </submittedName>
</protein>
<sequence length="106" mass="11635">MPVEKIALDSIDLDALHVAAKAAADNVIRSHGWKGMVEDADLPRTDERYVSLADPAVIATIVTDLQNLRRALGGMLFAFDDGVGQDWSRDLLDYARKITPAVEFKP</sequence>
<accession>A0A077FC49</accession>
<dbReference type="KEGG" id="palk:PSAKL28_16760"/>
<proteinExistence type="predicted"/>
<evidence type="ECO:0000313" key="2">
    <source>
        <dbReference type="Proteomes" id="UP000028931"/>
    </source>
</evidence>
<dbReference type="AlphaFoldDB" id="A0A077FC49"/>
<reference evidence="1 2" key="1">
    <citation type="submission" date="2014-07" db="EMBL/GenBank/DDBJ databases">
        <authorList>
            <person name="Lee K."/>
            <person name="Lim J.Y."/>
            <person name="Hwang I."/>
        </authorList>
    </citation>
    <scope>NUCLEOTIDE SEQUENCE [LARGE SCALE GENOMIC DNA]</scope>
    <source>
        <strain evidence="1 2">KL28</strain>
    </source>
</reference>
<dbReference type="Proteomes" id="UP000028931">
    <property type="component" value="Chromosome"/>
</dbReference>
<dbReference type="EMBL" id="CP009048">
    <property type="protein sequence ID" value="AIL60901.1"/>
    <property type="molecule type" value="Genomic_DNA"/>
</dbReference>
<gene>
    <name evidence="1" type="ORF">PSAKL28_16760</name>
</gene>
<evidence type="ECO:0000313" key="1">
    <source>
        <dbReference type="EMBL" id="AIL60901.1"/>
    </source>
</evidence>
<name>A0A077FC49_9PSED</name>
<dbReference type="HOGENOM" id="CLU_2220860_0_0_6"/>
<organism evidence="1 2">
    <name type="scientific">Pseudomonas alkylphenolica</name>
    <dbReference type="NCBI Taxonomy" id="237609"/>
    <lineage>
        <taxon>Bacteria</taxon>
        <taxon>Pseudomonadati</taxon>
        <taxon>Pseudomonadota</taxon>
        <taxon>Gammaproteobacteria</taxon>
        <taxon>Pseudomonadales</taxon>
        <taxon>Pseudomonadaceae</taxon>
        <taxon>Pseudomonas</taxon>
    </lineage>
</organism>